<evidence type="ECO:0000256" key="7">
    <source>
        <dbReference type="ARBA" id="ARBA00022691"/>
    </source>
</evidence>
<dbReference type="GeneTree" id="ENSGT00940000170376"/>
<evidence type="ECO:0000256" key="10">
    <source>
        <dbReference type="ARBA" id="ARBA00030554"/>
    </source>
</evidence>
<organism evidence="13 14">
    <name type="scientific">Labrus bergylta</name>
    <name type="common">ballan wrasse</name>
    <dbReference type="NCBI Taxonomy" id="56723"/>
    <lineage>
        <taxon>Eukaryota</taxon>
        <taxon>Metazoa</taxon>
        <taxon>Chordata</taxon>
        <taxon>Craniata</taxon>
        <taxon>Vertebrata</taxon>
        <taxon>Euteleostomi</taxon>
        <taxon>Actinopterygii</taxon>
        <taxon>Neopterygii</taxon>
        <taxon>Teleostei</taxon>
        <taxon>Neoteleostei</taxon>
        <taxon>Acanthomorphata</taxon>
        <taxon>Eupercaria</taxon>
        <taxon>Labriformes</taxon>
        <taxon>Labridae</taxon>
        <taxon>Labrus</taxon>
    </lineage>
</organism>
<dbReference type="Ensembl" id="ENSLBET00000019024.1">
    <property type="protein sequence ID" value="ENSLBEP00000018024.1"/>
    <property type="gene ID" value="ENSLBEG00000013890.1"/>
</dbReference>
<evidence type="ECO:0000256" key="11">
    <source>
        <dbReference type="ARBA" id="ARBA00049202"/>
    </source>
</evidence>
<comment type="function">
    <text evidence="9">Probable S-adenosyl-L-methionine-dependent methyltransferase that acts as a component of the wybutosine biosynthesis pathway. Wybutosine is a hyper modified guanosine with a tricyclic base found at the 3'-position adjacent to the anticodon of eukaryotic phenylalanine tRNA.</text>
</comment>
<dbReference type="GO" id="GO:0008033">
    <property type="term" value="P:tRNA processing"/>
    <property type="evidence" value="ECO:0007669"/>
    <property type="project" value="UniProtKB-KW"/>
</dbReference>
<reference evidence="13" key="1">
    <citation type="submission" date="2025-08" db="UniProtKB">
        <authorList>
            <consortium name="Ensembl"/>
        </authorList>
    </citation>
    <scope>IDENTIFICATION</scope>
</reference>
<evidence type="ECO:0000313" key="14">
    <source>
        <dbReference type="Proteomes" id="UP000261660"/>
    </source>
</evidence>
<dbReference type="EC" id="2.1.1.282" evidence="3"/>
<dbReference type="STRING" id="56723.ENSLBEP00000018024"/>
<evidence type="ECO:0000259" key="12">
    <source>
        <dbReference type="Pfam" id="PF02676"/>
    </source>
</evidence>
<comment type="catalytic activity">
    <reaction evidence="11">
        <text>4-demethyl-7-[(3S)-3-amino-3-carboxypropyl]wyosine(37) in tRNA(Phe) + S-adenosyl-L-methionine = 7-[(3S)-3-amino-3-carboxypropyl]wyosine(37) in tRNA(Phe) + S-adenosyl-L-homocysteine + H(+)</text>
        <dbReference type="Rhea" id="RHEA:36635"/>
        <dbReference type="Rhea" id="RHEA-COMP:10378"/>
        <dbReference type="Rhea" id="RHEA-COMP:10379"/>
        <dbReference type="ChEBI" id="CHEBI:15378"/>
        <dbReference type="ChEBI" id="CHEBI:57856"/>
        <dbReference type="ChEBI" id="CHEBI:59789"/>
        <dbReference type="ChEBI" id="CHEBI:73543"/>
        <dbReference type="ChEBI" id="CHEBI:73550"/>
        <dbReference type="EC" id="2.1.1.282"/>
    </reaction>
</comment>
<dbReference type="PANTHER" id="PTHR48418">
    <property type="entry name" value="TRNA WYBUTOSINE-SYNTHESIZING PROTEIN 3"/>
    <property type="match status" value="1"/>
</dbReference>
<name>A0A3Q3FEQ8_9LABR</name>
<dbReference type="AlphaFoldDB" id="A0A3Q3FEQ8"/>
<evidence type="ECO:0000256" key="8">
    <source>
        <dbReference type="ARBA" id="ARBA00022694"/>
    </source>
</evidence>
<proteinExistence type="inferred from homology"/>
<dbReference type="Gene3D" id="3.30.1960.10">
    <property type="entry name" value="tRNA wybutosine-synthesizing-like"/>
    <property type="match status" value="1"/>
</dbReference>
<dbReference type="InParanoid" id="A0A3Q3FEQ8"/>
<evidence type="ECO:0000256" key="3">
    <source>
        <dbReference type="ARBA" id="ARBA00012750"/>
    </source>
</evidence>
<keyword evidence="7" id="KW-0949">S-adenosyl-L-methionine</keyword>
<keyword evidence="5" id="KW-0489">Methyltransferase</keyword>
<comment type="similarity">
    <text evidence="2">Belongs to the TYW3 family.</text>
</comment>
<reference evidence="13" key="2">
    <citation type="submission" date="2025-09" db="UniProtKB">
        <authorList>
            <consortium name="Ensembl"/>
        </authorList>
    </citation>
    <scope>IDENTIFICATION</scope>
</reference>
<keyword evidence="8" id="KW-0819">tRNA processing</keyword>
<comment type="pathway">
    <text evidence="1">tRNA modification; wybutosine-tRNA(Phe) biosynthesis.</text>
</comment>
<dbReference type="InterPro" id="IPR036602">
    <property type="entry name" value="tRNA_yW-synthesising-like_sf"/>
</dbReference>
<protein>
    <recommendedName>
        <fullName evidence="4">tRNA wybutosine-synthesizing protein 3 homolog</fullName>
        <ecNumber evidence="3">2.1.1.282</ecNumber>
    </recommendedName>
    <alternativeName>
        <fullName evidence="10">tRNA(Phe) 7-((3-amino-3-carboxypropyl)-4-demethylwyosine(37)-N(4))-methyltransferase</fullName>
    </alternativeName>
</protein>
<sequence>VAINSGFRNSGLTVSKTGKILTAVRSTHGLEVPLSSKGKLLVDHDYIHFITNIANKKMEENLRRIQRSVCFIRISSQPCPEIKSKNYKLLILKSHRNYKIIFTQWRQRRRGEKNKRKRRTNNCL</sequence>
<keyword evidence="14" id="KW-1185">Reference proteome</keyword>
<dbReference type="UniPathway" id="UPA00375"/>
<dbReference type="SUPFAM" id="SSF111278">
    <property type="entry name" value="SSo0622-like"/>
    <property type="match status" value="1"/>
</dbReference>
<dbReference type="InterPro" id="IPR003827">
    <property type="entry name" value="tRNA_yW-synthesising"/>
</dbReference>
<dbReference type="Proteomes" id="UP000261660">
    <property type="component" value="Unplaced"/>
</dbReference>
<evidence type="ECO:0000256" key="5">
    <source>
        <dbReference type="ARBA" id="ARBA00022603"/>
    </source>
</evidence>
<keyword evidence="6" id="KW-0808">Transferase</keyword>
<evidence type="ECO:0000256" key="1">
    <source>
        <dbReference type="ARBA" id="ARBA00004797"/>
    </source>
</evidence>
<evidence type="ECO:0000256" key="4">
    <source>
        <dbReference type="ARBA" id="ARBA00016536"/>
    </source>
</evidence>
<evidence type="ECO:0000256" key="9">
    <source>
        <dbReference type="ARBA" id="ARBA00025378"/>
    </source>
</evidence>
<dbReference type="Pfam" id="PF02676">
    <property type="entry name" value="TYW3"/>
    <property type="match status" value="1"/>
</dbReference>
<accession>A0A3Q3FEQ8</accession>
<evidence type="ECO:0000313" key="13">
    <source>
        <dbReference type="Ensembl" id="ENSLBEP00000018024.1"/>
    </source>
</evidence>
<feature type="domain" description="tRNA wybutosine-synthesizing protein" evidence="12">
    <location>
        <begin position="1"/>
        <end position="67"/>
    </location>
</feature>
<dbReference type="GO" id="GO:0008168">
    <property type="term" value="F:methyltransferase activity"/>
    <property type="evidence" value="ECO:0007669"/>
    <property type="project" value="UniProtKB-KW"/>
</dbReference>
<dbReference type="GO" id="GO:0032259">
    <property type="term" value="P:methylation"/>
    <property type="evidence" value="ECO:0007669"/>
    <property type="project" value="UniProtKB-KW"/>
</dbReference>
<dbReference type="PANTHER" id="PTHR48418:SF1">
    <property type="entry name" value="TRNA WYBUTOSINE-SYNTHESIZING PROTEIN 3"/>
    <property type="match status" value="1"/>
</dbReference>
<evidence type="ECO:0000256" key="6">
    <source>
        <dbReference type="ARBA" id="ARBA00022679"/>
    </source>
</evidence>
<evidence type="ECO:0000256" key="2">
    <source>
        <dbReference type="ARBA" id="ARBA00008569"/>
    </source>
</evidence>